<proteinExistence type="predicted"/>
<reference evidence="6" key="1">
    <citation type="submission" date="2016-10" db="EMBL/GenBank/DDBJ databases">
        <authorList>
            <person name="Varghese N."/>
            <person name="Submissions S."/>
        </authorList>
    </citation>
    <scope>NUCLEOTIDE SEQUENCE [LARGE SCALE GENOMIC DNA]</scope>
    <source>
        <strain evidence="6">DSM 17934</strain>
    </source>
</reference>
<dbReference type="GO" id="GO:0016020">
    <property type="term" value="C:membrane"/>
    <property type="evidence" value="ECO:0007669"/>
    <property type="project" value="InterPro"/>
</dbReference>
<keyword evidence="2" id="KW-0472">Membrane</keyword>
<dbReference type="AlphaFoldDB" id="A0A1H6WKH0"/>
<evidence type="ECO:0000313" key="6">
    <source>
        <dbReference type="Proteomes" id="UP000199702"/>
    </source>
</evidence>
<dbReference type="InterPro" id="IPR011990">
    <property type="entry name" value="TPR-like_helical_dom_sf"/>
</dbReference>
<evidence type="ECO:0000259" key="4">
    <source>
        <dbReference type="Pfam" id="PF06580"/>
    </source>
</evidence>
<organism evidence="5 6">
    <name type="scientific">Flavobacterium terrigena</name>
    <dbReference type="NCBI Taxonomy" id="402734"/>
    <lineage>
        <taxon>Bacteria</taxon>
        <taxon>Pseudomonadati</taxon>
        <taxon>Bacteroidota</taxon>
        <taxon>Flavobacteriia</taxon>
        <taxon>Flavobacteriales</taxon>
        <taxon>Flavobacteriaceae</taxon>
        <taxon>Flavobacterium</taxon>
    </lineage>
</organism>
<feature type="signal peptide" evidence="3">
    <location>
        <begin position="1"/>
        <end position="19"/>
    </location>
</feature>
<dbReference type="RefSeq" id="WP_091314258.1">
    <property type="nucleotide sequence ID" value="NZ_CBCSJU010000003.1"/>
</dbReference>
<dbReference type="Pfam" id="PF13424">
    <property type="entry name" value="TPR_12"/>
    <property type="match status" value="2"/>
</dbReference>
<keyword evidence="2" id="KW-0812">Transmembrane</keyword>
<dbReference type="OrthoDB" id="6190788at2"/>
<dbReference type="Gene3D" id="1.25.40.10">
    <property type="entry name" value="Tetratricopeptide repeat domain"/>
    <property type="match status" value="3"/>
</dbReference>
<accession>A0A1H6WKH0</accession>
<feature type="repeat" description="TPR" evidence="1">
    <location>
        <begin position="287"/>
        <end position="320"/>
    </location>
</feature>
<dbReference type="Gene3D" id="3.30.565.10">
    <property type="entry name" value="Histidine kinase-like ATPase, C-terminal domain"/>
    <property type="match status" value="1"/>
</dbReference>
<evidence type="ECO:0000256" key="2">
    <source>
        <dbReference type="SAM" id="Phobius"/>
    </source>
</evidence>
<keyword evidence="3" id="KW-0732">Signal</keyword>
<evidence type="ECO:0000313" key="5">
    <source>
        <dbReference type="EMBL" id="SEJ17511.1"/>
    </source>
</evidence>
<keyword evidence="2" id="KW-1133">Transmembrane helix</keyword>
<dbReference type="PROSITE" id="PS50005">
    <property type="entry name" value="TPR"/>
    <property type="match status" value="3"/>
</dbReference>
<dbReference type="SMART" id="SM00028">
    <property type="entry name" value="TPR"/>
    <property type="match status" value="6"/>
</dbReference>
<sequence length="654" mass="75095">MRKTTIIYLLLFTSVTLFAQNKTIDSLLLELKKTNNDIDKVTTLNLLSDNYKVSDAKKMFFYGNEALVLAKKINFKVAEGNALLNIGNSKIIEGDYKLALDHFQKAQELFEKEIPTPNTQKDIDLGLAKAYGSIGIVLSEQSNYSKALHYYLKSVKIYEKLKDYLRCSKLYNNIGVIYKSEKSDFKALEFFSKAEKIQLSLKDENIAITQTNIANIYLNQNNTDKAQSYYNLAKTSLEKYPNPRALGEWYNNKGLFFKKQKKNTEAIQSWEKALEAFSEIDDKFGKSDTYFYLGELYYDANNFDQALLNINKSLQLGTELNVLELVMKCQKMLSDIYSKKGNTSLAFNYLQKYTSTKDSLINEENIRKSVELSMNYEFDKKELVQKEENEKKELILKEETKNFKLKAGFIVLILLLLFGIVFLIYNRNQLKKTLTLQKELAEYEQKALHLQMNPHFVFNCLGSISSFIVQNGTDSAIKYLAKFSKLMRLTLEYSKESLIPIDKEIESLQNYLELEQLRFNDKFIFSIVKSKDIEDDVVLPPLLLQPFVENAIIHGVIPKKDKGKISISFSIQNESLLCTIQDNGIGINQSKINKENSVLAHKSMAIDIIKKRLERIASSTAKRASIKIEEVNENNEVSGTKVILQLPLQYINSI</sequence>
<feature type="repeat" description="TPR" evidence="1">
    <location>
        <begin position="80"/>
        <end position="113"/>
    </location>
</feature>
<dbReference type="SUPFAM" id="SSF48452">
    <property type="entry name" value="TPR-like"/>
    <property type="match status" value="1"/>
</dbReference>
<dbReference type="InterPro" id="IPR050640">
    <property type="entry name" value="Bact_2-comp_sensor_kinase"/>
</dbReference>
<dbReference type="EMBL" id="FNYA01000007">
    <property type="protein sequence ID" value="SEJ17511.1"/>
    <property type="molecule type" value="Genomic_DNA"/>
</dbReference>
<dbReference type="STRING" id="402734.SAMN05660918_2542"/>
<feature type="chain" id="PRO_5011662676" evidence="3">
    <location>
        <begin position="20"/>
        <end position="654"/>
    </location>
</feature>
<evidence type="ECO:0000256" key="3">
    <source>
        <dbReference type="SAM" id="SignalP"/>
    </source>
</evidence>
<dbReference type="SUPFAM" id="SSF55874">
    <property type="entry name" value="ATPase domain of HSP90 chaperone/DNA topoisomerase II/histidine kinase"/>
    <property type="match status" value="1"/>
</dbReference>
<dbReference type="Pfam" id="PF13181">
    <property type="entry name" value="TPR_8"/>
    <property type="match status" value="1"/>
</dbReference>
<dbReference type="Pfam" id="PF06580">
    <property type="entry name" value="His_kinase"/>
    <property type="match status" value="1"/>
</dbReference>
<dbReference type="SUPFAM" id="SSF81901">
    <property type="entry name" value="HCP-like"/>
    <property type="match status" value="1"/>
</dbReference>
<dbReference type="Proteomes" id="UP000199702">
    <property type="component" value="Unassembled WGS sequence"/>
</dbReference>
<keyword evidence="1" id="KW-0802">TPR repeat</keyword>
<name>A0A1H6WKH0_9FLAO</name>
<feature type="domain" description="Signal transduction histidine kinase internal region" evidence="4">
    <location>
        <begin position="444"/>
        <end position="523"/>
    </location>
</feature>
<evidence type="ECO:0000256" key="1">
    <source>
        <dbReference type="PROSITE-ProRule" id="PRU00339"/>
    </source>
</evidence>
<protein>
    <submittedName>
        <fullName evidence="5">Tetratricopeptide repeat-containing protein</fullName>
    </submittedName>
</protein>
<dbReference type="PANTHER" id="PTHR34220">
    <property type="entry name" value="SENSOR HISTIDINE KINASE YPDA"/>
    <property type="match status" value="1"/>
</dbReference>
<dbReference type="GO" id="GO:0000155">
    <property type="term" value="F:phosphorelay sensor kinase activity"/>
    <property type="evidence" value="ECO:0007669"/>
    <property type="project" value="InterPro"/>
</dbReference>
<dbReference type="InterPro" id="IPR036890">
    <property type="entry name" value="HATPase_C_sf"/>
</dbReference>
<gene>
    <name evidence="5" type="ORF">SAMN05660918_2542</name>
</gene>
<feature type="transmembrane region" description="Helical" evidence="2">
    <location>
        <begin position="407"/>
        <end position="425"/>
    </location>
</feature>
<dbReference type="InterPro" id="IPR019734">
    <property type="entry name" value="TPR_rpt"/>
</dbReference>
<dbReference type="InterPro" id="IPR010559">
    <property type="entry name" value="Sig_transdc_His_kin_internal"/>
</dbReference>
<feature type="repeat" description="TPR" evidence="1">
    <location>
        <begin position="128"/>
        <end position="161"/>
    </location>
</feature>
<dbReference type="PANTHER" id="PTHR34220:SF7">
    <property type="entry name" value="SENSOR HISTIDINE KINASE YPDA"/>
    <property type="match status" value="1"/>
</dbReference>
<keyword evidence="6" id="KW-1185">Reference proteome</keyword>